<dbReference type="Proteomes" id="UP000054937">
    <property type="component" value="Unassembled WGS sequence"/>
</dbReference>
<feature type="compositionally biased region" description="Polar residues" evidence="6">
    <location>
        <begin position="833"/>
        <end position="862"/>
    </location>
</feature>
<dbReference type="GO" id="GO:0006511">
    <property type="term" value="P:ubiquitin-dependent protein catabolic process"/>
    <property type="evidence" value="ECO:0007669"/>
    <property type="project" value="TreeGrafter"/>
</dbReference>
<evidence type="ECO:0000256" key="2">
    <source>
        <dbReference type="ARBA" id="ARBA00022771"/>
    </source>
</evidence>
<dbReference type="CDD" id="cd16454">
    <property type="entry name" value="RING-H2_PA-TM-RING"/>
    <property type="match status" value="1"/>
</dbReference>
<dbReference type="GO" id="GO:0008270">
    <property type="term" value="F:zinc ion binding"/>
    <property type="evidence" value="ECO:0007669"/>
    <property type="project" value="UniProtKB-KW"/>
</dbReference>
<dbReference type="InterPro" id="IPR051834">
    <property type="entry name" value="RING_finger_E3_ligase"/>
</dbReference>
<sequence>MKAILQGRKKYHMPKQVYLEIKERNKKVLDQGRSKFELSTINMNVEGQLISLRENRTVQRKLKHVQKRQGILNLQDDLIYSKFYSDYVQNQKQKAALNINQNNFQKNTKEIHSDEEDDEFNEQEQALYSYNIENLMRNRTQDTEVLTSIAQKETEEMHYLTQMLRKNKKNGNNHNVQETIQNRNQLKQKINQIVDDTKEYFKNPPPLIIPPKLKDLTTEQVDQDFERLIGNQQNIFKQPTKQIIQKNPFMKSSKEREVYKFVLGRTFRLLEFNIEYREKVLYGASLCCYKMKQYEEGDAYINSLLNEFDNKNLKYIYLKAIISKQLRKFEIAEKYYAELFNRVSPFDHLILRDFMFAFLLKYKSKIKKYQNQQLIFPPRIHQQFVDVCHQILEKTIYVPILSKFWSQQKKYWIQDKFEEIVDTIHKLPFFKRLAKSVVRKFLPELKFKSCNKNQIMHSQLGTSLIIISGLVLIYDHTQQFDKPQIVAQYSKGKNTIYFQFYYDIFINIGDIICGNEYENYISLQANVWMIAQSDKVEYLEIEYKRFKELWKSQETVDGETILQTLKHLKLFQGVSELTLYKLAYELIEIKEFKKGDVIYNDCSYIESKQSDYIKMVKTKGGKTLLQYIANFFKVQDGLVQKQPQNCRFHKLIIKHRQAIRQMQFNQKKTGGFYILLSGNVEIENDKGLRGIHLQTKDYFGENLMIDVKGVANFGRIQASSQDVKCLMIPKYLFAKINQIDVQNSENYPEFNNQNEQSNINQSQQKPRFFPRKTKSDNLSNNQEDAHKSQQIINVIREEKKENNKLSLIHQQSSQDQNNQQKQQKIPQKCQNKYIKQSQNLSTNIKPNNNSQRNFNQPSQIYDNSNNININNNTNNNVNNNSNNIQNNNNINNINTNNNQELSDFTQSVQLDPIQQQQQNLRNAYQVRRNFAFQVQDAVNESIIINAGILFVSLLKIVVSINVIYGEDNNVLCSSDIQNWLFLMLFYDIYNSFTILVLMYNIYIAHPLVFFQRNSLQILVHRTQQQLQQEQQQQQNQQQQQQNQEHNNNHFENNYQQQINVIEECKFEQLSNSSYDMESSLKNSLIKNDFQPTNMTNNNIEKPEKYNNYNRQLQKFQYQSPSYFNKQDNEASSLVQEHEEKKDEEEQKVNKVTQNQHQNQIFQQSPTRRKTRKFTQSQQSATANSNNNLRIRKQSNMSYSQQDEISSKVSQIHSEVSNSYINQELINSIQQDDFDLENYSRSSINGYHVNRRAENKYKYLKPLNYVGKLFYLLIFLYGNYVLYNIDLDCQNQAPHQYYVAVFYLILGYIYLGIPLFLLTSMCLCLPILLVLYFFIRRRQDVQWNPANKEFIKNLDRKKYSPQVIGKSINNECCICLAEYTQNDELIVLPCNKLHHFHSKCIVEWLENNGVCPICKADLSQYYQELQEL</sequence>
<proteinExistence type="predicted"/>
<dbReference type="Pfam" id="PF13639">
    <property type="entry name" value="zf-RING_2"/>
    <property type="match status" value="1"/>
</dbReference>
<keyword evidence="11" id="KW-1185">Reference proteome</keyword>
<feature type="compositionally biased region" description="Polar residues" evidence="6">
    <location>
        <begin position="1120"/>
        <end position="1134"/>
    </location>
</feature>
<keyword evidence="7" id="KW-1133">Transmembrane helix</keyword>
<dbReference type="SUPFAM" id="SSF48452">
    <property type="entry name" value="TPR-like"/>
    <property type="match status" value="1"/>
</dbReference>
<dbReference type="PANTHER" id="PTHR45931:SF3">
    <property type="entry name" value="RING ZINC FINGER-CONTAINING PROTEIN"/>
    <property type="match status" value="1"/>
</dbReference>
<feature type="compositionally biased region" description="Low complexity" evidence="6">
    <location>
        <begin position="751"/>
        <end position="764"/>
    </location>
</feature>
<evidence type="ECO:0000259" key="8">
    <source>
        <dbReference type="PROSITE" id="PS50042"/>
    </source>
</evidence>
<keyword evidence="7" id="KW-0472">Membrane</keyword>
<evidence type="ECO:0000256" key="6">
    <source>
        <dbReference type="SAM" id="MobiDB-lite"/>
    </source>
</evidence>
<name>A0A0V0QF11_PSEPJ</name>
<dbReference type="PROSITE" id="PS50042">
    <property type="entry name" value="CNMP_BINDING_3"/>
    <property type="match status" value="1"/>
</dbReference>
<keyword evidence="1" id="KW-0479">Metal-binding</keyword>
<dbReference type="InterPro" id="IPR011990">
    <property type="entry name" value="TPR-like_helical_dom_sf"/>
</dbReference>
<feature type="transmembrane region" description="Helical" evidence="7">
    <location>
        <begin position="1301"/>
        <end position="1334"/>
    </location>
</feature>
<dbReference type="InterPro" id="IPR001841">
    <property type="entry name" value="Znf_RING"/>
</dbReference>
<dbReference type="InterPro" id="IPR018490">
    <property type="entry name" value="cNMP-bd_dom_sf"/>
</dbReference>
<keyword evidence="7" id="KW-0812">Transmembrane</keyword>
<keyword evidence="2 4" id="KW-0863">Zinc-finger</keyword>
<dbReference type="InterPro" id="IPR013083">
    <property type="entry name" value="Znf_RING/FYVE/PHD"/>
</dbReference>
<feature type="compositionally biased region" description="Low complexity" evidence="6">
    <location>
        <begin position="863"/>
        <end position="898"/>
    </location>
</feature>
<keyword evidence="5" id="KW-0175">Coiled coil</keyword>
<dbReference type="SUPFAM" id="SSF57850">
    <property type="entry name" value="RING/U-box"/>
    <property type="match status" value="1"/>
</dbReference>
<dbReference type="PROSITE" id="PS50089">
    <property type="entry name" value="ZF_RING_2"/>
    <property type="match status" value="1"/>
</dbReference>
<feature type="compositionally biased region" description="Low complexity" evidence="6">
    <location>
        <begin position="1174"/>
        <end position="1187"/>
    </location>
</feature>
<dbReference type="SUPFAM" id="SSF51206">
    <property type="entry name" value="cAMP-binding domain-like"/>
    <property type="match status" value="1"/>
</dbReference>
<dbReference type="Gene3D" id="2.60.120.10">
    <property type="entry name" value="Jelly Rolls"/>
    <property type="match status" value="2"/>
</dbReference>
<dbReference type="Gene3D" id="3.30.40.10">
    <property type="entry name" value="Zinc/RING finger domain, C3HC4 (zinc finger)"/>
    <property type="match status" value="1"/>
</dbReference>
<reference evidence="10 11" key="1">
    <citation type="journal article" date="2015" name="Sci. Rep.">
        <title>Genome of the facultative scuticociliatosis pathogen Pseudocohnilembus persalinus provides insight into its virulence through horizontal gene transfer.</title>
        <authorList>
            <person name="Xiong J."/>
            <person name="Wang G."/>
            <person name="Cheng J."/>
            <person name="Tian M."/>
            <person name="Pan X."/>
            <person name="Warren A."/>
            <person name="Jiang C."/>
            <person name="Yuan D."/>
            <person name="Miao W."/>
        </authorList>
    </citation>
    <scope>NUCLEOTIDE SEQUENCE [LARGE SCALE GENOMIC DNA]</scope>
    <source>
        <strain evidence="10">36N120E</strain>
    </source>
</reference>
<evidence type="ECO:0000313" key="11">
    <source>
        <dbReference type="Proteomes" id="UP000054937"/>
    </source>
</evidence>
<gene>
    <name evidence="10" type="ORF">PPERSA_02980</name>
</gene>
<feature type="domain" description="Cyclic nucleotide-binding" evidence="8">
    <location>
        <begin position="672"/>
        <end position="736"/>
    </location>
</feature>
<dbReference type="InterPro" id="IPR000595">
    <property type="entry name" value="cNMP-bd_dom"/>
</dbReference>
<feature type="region of interest" description="Disordered" evidence="6">
    <location>
        <begin position="1120"/>
        <end position="1189"/>
    </location>
</feature>
<organism evidence="10 11">
    <name type="scientific">Pseudocohnilembus persalinus</name>
    <name type="common">Ciliate</name>
    <dbReference type="NCBI Taxonomy" id="266149"/>
    <lineage>
        <taxon>Eukaryota</taxon>
        <taxon>Sar</taxon>
        <taxon>Alveolata</taxon>
        <taxon>Ciliophora</taxon>
        <taxon>Intramacronucleata</taxon>
        <taxon>Oligohymenophorea</taxon>
        <taxon>Scuticociliatia</taxon>
        <taxon>Philasterida</taxon>
        <taxon>Pseudocohnilembidae</taxon>
        <taxon>Pseudocohnilembus</taxon>
    </lineage>
</organism>
<dbReference type="OrthoDB" id="289751at2759"/>
<comment type="caution">
    <text evidence="10">The sequence shown here is derived from an EMBL/GenBank/DDBJ whole genome shotgun (WGS) entry which is preliminary data.</text>
</comment>
<feature type="coiled-coil region" evidence="5">
    <location>
        <begin position="1012"/>
        <end position="1048"/>
    </location>
</feature>
<evidence type="ECO:0000256" key="7">
    <source>
        <dbReference type="SAM" id="Phobius"/>
    </source>
</evidence>
<feature type="compositionally biased region" description="Low complexity" evidence="6">
    <location>
        <begin position="810"/>
        <end position="832"/>
    </location>
</feature>
<feature type="region of interest" description="Disordered" evidence="6">
    <location>
        <begin position="808"/>
        <end position="898"/>
    </location>
</feature>
<evidence type="ECO:0000256" key="4">
    <source>
        <dbReference type="PROSITE-ProRule" id="PRU00175"/>
    </source>
</evidence>
<keyword evidence="3" id="KW-0862">Zinc</keyword>
<evidence type="ECO:0000259" key="9">
    <source>
        <dbReference type="PROSITE" id="PS50089"/>
    </source>
</evidence>
<dbReference type="EMBL" id="LDAU01000182">
    <property type="protein sequence ID" value="KRX00720.1"/>
    <property type="molecule type" value="Genomic_DNA"/>
</dbReference>
<dbReference type="InterPro" id="IPR014710">
    <property type="entry name" value="RmlC-like_jellyroll"/>
</dbReference>
<dbReference type="GO" id="GO:0005737">
    <property type="term" value="C:cytoplasm"/>
    <property type="evidence" value="ECO:0007669"/>
    <property type="project" value="UniProtKB-ARBA"/>
</dbReference>
<accession>A0A0V0QF11</accession>
<dbReference type="InParanoid" id="A0A0V0QF11"/>
<feature type="transmembrane region" description="Helical" evidence="7">
    <location>
        <begin position="976"/>
        <end position="1002"/>
    </location>
</feature>
<feature type="region of interest" description="Disordered" evidence="6">
    <location>
        <begin position="746"/>
        <end position="789"/>
    </location>
</feature>
<evidence type="ECO:0000313" key="10">
    <source>
        <dbReference type="EMBL" id="KRX00720.1"/>
    </source>
</evidence>
<feature type="compositionally biased region" description="Basic and acidic residues" evidence="6">
    <location>
        <begin position="1135"/>
        <end position="1148"/>
    </location>
</feature>
<feature type="domain" description="RING-type" evidence="9">
    <location>
        <begin position="1371"/>
        <end position="1414"/>
    </location>
</feature>
<evidence type="ECO:0000256" key="1">
    <source>
        <dbReference type="ARBA" id="ARBA00022723"/>
    </source>
</evidence>
<protein>
    <submittedName>
        <fullName evidence="10">Cyclic nucleotide-binding protein</fullName>
    </submittedName>
</protein>
<dbReference type="SMART" id="SM00184">
    <property type="entry name" value="RING"/>
    <property type="match status" value="1"/>
</dbReference>
<dbReference type="PANTHER" id="PTHR45931">
    <property type="entry name" value="SI:CH211-59O9.10"/>
    <property type="match status" value="1"/>
</dbReference>
<feature type="compositionally biased region" description="Polar residues" evidence="6">
    <location>
        <begin position="776"/>
        <end position="789"/>
    </location>
</feature>
<evidence type="ECO:0000256" key="5">
    <source>
        <dbReference type="SAM" id="Coils"/>
    </source>
</evidence>
<feature type="compositionally biased region" description="Low complexity" evidence="6">
    <location>
        <begin position="1149"/>
        <end position="1163"/>
    </location>
</feature>
<feature type="transmembrane region" description="Helical" evidence="7">
    <location>
        <begin position="1264"/>
        <end position="1281"/>
    </location>
</feature>
<dbReference type="GO" id="GO:0005634">
    <property type="term" value="C:nucleus"/>
    <property type="evidence" value="ECO:0007669"/>
    <property type="project" value="TreeGrafter"/>
</dbReference>
<dbReference type="GO" id="GO:0061630">
    <property type="term" value="F:ubiquitin protein ligase activity"/>
    <property type="evidence" value="ECO:0007669"/>
    <property type="project" value="TreeGrafter"/>
</dbReference>
<evidence type="ECO:0000256" key="3">
    <source>
        <dbReference type="ARBA" id="ARBA00022833"/>
    </source>
</evidence>